<dbReference type="EMBL" id="JMIH01000014">
    <property type="protein sequence ID" value="KEO74746.1"/>
    <property type="molecule type" value="Genomic_DNA"/>
</dbReference>
<dbReference type="PANTHER" id="PTHR30469:SF15">
    <property type="entry name" value="HLYD FAMILY OF SECRETION PROTEINS"/>
    <property type="match status" value="1"/>
</dbReference>
<dbReference type="Gene3D" id="2.40.420.20">
    <property type="match status" value="1"/>
</dbReference>
<gene>
    <name evidence="7" type="ORF">EL17_03455</name>
</gene>
<comment type="caution">
    <text evidence="7">The sequence shown here is derived from an EMBL/GenBank/DDBJ whole genome shotgun (WGS) entry which is preliminary data.</text>
</comment>
<feature type="domain" description="CusB-like beta-barrel" evidence="5">
    <location>
        <begin position="230"/>
        <end position="300"/>
    </location>
</feature>
<dbReference type="OrthoDB" id="9806939at2"/>
<dbReference type="PROSITE" id="PS51257">
    <property type="entry name" value="PROKAR_LIPOPROTEIN"/>
    <property type="match status" value="1"/>
</dbReference>
<feature type="domain" description="CzcB-like barrel-sandwich hybrid" evidence="6">
    <location>
        <begin position="98"/>
        <end position="218"/>
    </location>
</feature>
<organism evidence="7 8">
    <name type="scientific">Anditalea andensis</name>
    <dbReference type="NCBI Taxonomy" id="1048983"/>
    <lineage>
        <taxon>Bacteria</taxon>
        <taxon>Pseudomonadati</taxon>
        <taxon>Bacteroidota</taxon>
        <taxon>Cytophagia</taxon>
        <taxon>Cytophagales</taxon>
        <taxon>Cytophagaceae</taxon>
        <taxon>Anditalea</taxon>
    </lineage>
</organism>
<dbReference type="STRING" id="1048983.EL17_03455"/>
<dbReference type="InterPro" id="IPR006143">
    <property type="entry name" value="RND_pump_MFP"/>
</dbReference>
<dbReference type="InterPro" id="IPR058647">
    <property type="entry name" value="BSH_CzcB-like"/>
</dbReference>
<comment type="similarity">
    <text evidence="1">Belongs to the membrane fusion protein (MFP) (TC 8.A.1) family.</text>
</comment>
<dbReference type="SUPFAM" id="SSF111369">
    <property type="entry name" value="HlyD-like secretion proteins"/>
    <property type="match status" value="1"/>
</dbReference>
<dbReference type="GO" id="GO:0015562">
    <property type="term" value="F:efflux transmembrane transporter activity"/>
    <property type="evidence" value="ECO:0007669"/>
    <property type="project" value="TreeGrafter"/>
</dbReference>
<feature type="domain" description="CzcB-like alpha-helical hairpin" evidence="4">
    <location>
        <begin position="141"/>
        <end position="186"/>
    </location>
</feature>
<sequence>MKTYSKFFLGALILAAAACGQNGNDEVSQKKAELDSKKAEAANLRLEIENLEKEIATLDPSFARSQRKSLLITTTTPQTESFAHYVEVTGSVMSRRNVNISAELSGRVQEITAVEGMSVKKGAVLARIDDESIQRNIAEIETQMELARTVYERQKRLWDQQIGTEMQYLEAKNRMESLEKNIATIRTQEGRATIRAPFDGTVESITVRAGEVIQPGSPILNFIGESDLYIEGDISERYVGILGRGDSVQVSFPSLNKTIHSTVSAVGSVINPNNRTFKVEIFLPRMENLKPNMISVLRIMDYQQPSAVTVPTYLILQDNQGEYVFVVENEIARKQYVDRGKTYNERTEILSGLSGGEVLVDKGFREVGENFRVNITE</sequence>
<dbReference type="Proteomes" id="UP000027821">
    <property type="component" value="Unassembled WGS sequence"/>
</dbReference>
<evidence type="ECO:0000259" key="5">
    <source>
        <dbReference type="Pfam" id="PF25954"/>
    </source>
</evidence>
<protein>
    <submittedName>
        <fullName evidence="7">Cation transporter</fullName>
    </submittedName>
</protein>
<dbReference type="Gene3D" id="2.40.50.100">
    <property type="match status" value="2"/>
</dbReference>
<proteinExistence type="inferred from homology"/>
<evidence type="ECO:0000259" key="6">
    <source>
        <dbReference type="Pfam" id="PF25973"/>
    </source>
</evidence>
<dbReference type="Pfam" id="PF25893">
    <property type="entry name" value="HH_CzcB"/>
    <property type="match status" value="1"/>
</dbReference>
<dbReference type="Pfam" id="PF25973">
    <property type="entry name" value="BSH_CzcB"/>
    <property type="match status" value="1"/>
</dbReference>
<feature type="coiled-coil region" evidence="2">
    <location>
        <begin position="24"/>
        <end position="54"/>
    </location>
</feature>
<dbReference type="PANTHER" id="PTHR30469">
    <property type="entry name" value="MULTIDRUG RESISTANCE PROTEIN MDTA"/>
    <property type="match status" value="1"/>
</dbReference>
<dbReference type="InterPro" id="IPR058648">
    <property type="entry name" value="HH_CzcB-like"/>
</dbReference>
<feature type="signal peptide" evidence="3">
    <location>
        <begin position="1"/>
        <end position="20"/>
    </location>
</feature>
<dbReference type="NCBIfam" id="TIGR01730">
    <property type="entry name" value="RND_mfp"/>
    <property type="match status" value="1"/>
</dbReference>
<dbReference type="eggNOG" id="COG0845">
    <property type="taxonomic scope" value="Bacteria"/>
</dbReference>
<dbReference type="Pfam" id="PF25954">
    <property type="entry name" value="Beta-barrel_RND_2"/>
    <property type="match status" value="1"/>
</dbReference>
<keyword evidence="8" id="KW-1185">Reference proteome</keyword>
<evidence type="ECO:0000256" key="1">
    <source>
        <dbReference type="ARBA" id="ARBA00009477"/>
    </source>
</evidence>
<dbReference type="InterPro" id="IPR058792">
    <property type="entry name" value="Beta-barrel_RND_2"/>
</dbReference>
<keyword evidence="3" id="KW-0732">Signal</keyword>
<dbReference type="AlphaFoldDB" id="A0A074KXP5"/>
<name>A0A074KXP5_9BACT</name>
<reference evidence="7 8" key="1">
    <citation type="submission" date="2014-04" db="EMBL/GenBank/DDBJ databases">
        <title>Characterization and application of a salt tolerant electro-active bacterium.</title>
        <authorList>
            <person name="Yang L."/>
            <person name="Wei S."/>
            <person name="Tay Q.X.M."/>
        </authorList>
    </citation>
    <scope>NUCLEOTIDE SEQUENCE [LARGE SCALE GENOMIC DNA]</scope>
    <source>
        <strain evidence="7 8">LY1</strain>
    </source>
</reference>
<evidence type="ECO:0000259" key="4">
    <source>
        <dbReference type="Pfam" id="PF25893"/>
    </source>
</evidence>
<dbReference type="GO" id="GO:1990281">
    <property type="term" value="C:efflux pump complex"/>
    <property type="evidence" value="ECO:0007669"/>
    <property type="project" value="TreeGrafter"/>
</dbReference>
<keyword evidence="2" id="KW-0175">Coiled coil</keyword>
<evidence type="ECO:0000256" key="3">
    <source>
        <dbReference type="SAM" id="SignalP"/>
    </source>
</evidence>
<feature type="chain" id="PRO_5001697665" evidence="3">
    <location>
        <begin position="21"/>
        <end position="377"/>
    </location>
</feature>
<dbReference type="Gene3D" id="2.40.30.170">
    <property type="match status" value="1"/>
</dbReference>
<dbReference type="RefSeq" id="WP_035070930.1">
    <property type="nucleotide sequence ID" value="NZ_JMIH01000014.1"/>
</dbReference>
<evidence type="ECO:0000313" key="8">
    <source>
        <dbReference type="Proteomes" id="UP000027821"/>
    </source>
</evidence>
<evidence type="ECO:0000313" key="7">
    <source>
        <dbReference type="EMBL" id="KEO74746.1"/>
    </source>
</evidence>
<accession>A0A074KXP5</accession>
<evidence type="ECO:0000256" key="2">
    <source>
        <dbReference type="SAM" id="Coils"/>
    </source>
</evidence>